<dbReference type="Pfam" id="PF07715">
    <property type="entry name" value="Plug"/>
    <property type="match status" value="1"/>
</dbReference>
<evidence type="ECO:0000256" key="4">
    <source>
        <dbReference type="ARBA" id="ARBA00023237"/>
    </source>
</evidence>
<reference evidence="7 8" key="1">
    <citation type="submission" date="2019-03" db="EMBL/GenBank/DDBJ databases">
        <title>Sapientia aquatica gen. nov., sp. nov., isolated from a crater lake.</title>
        <authorList>
            <person name="Felfoldi T."/>
            <person name="Szabo A."/>
            <person name="Toth E."/>
            <person name="Schumann P."/>
            <person name="Keki Z."/>
            <person name="Marialigeti K."/>
            <person name="Mathe I."/>
        </authorList>
    </citation>
    <scope>NUCLEOTIDE SEQUENCE [LARGE SCALE GENOMIC DNA]</scope>
    <source>
        <strain evidence="7 8">SA-152</strain>
    </source>
</reference>
<dbReference type="AlphaFoldDB" id="A0A4R5VTF5"/>
<gene>
    <name evidence="7" type="ORF">E2I14_16675</name>
</gene>
<keyword evidence="7" id="KW-0675">Receptor</keyword>
<evidence type="ECO:0000313" key="8">
    <source>
        <dbReference type="Proteomes" id="UP000294829"/>
    </source>
</evidence>
<proteinExistence type="inferred from homology"/>
<keyword evidence="8" id="KW-1185">Reference proteome</keyword>
<evidence type="ECO:0000256" key="2">
    <source>
        <dbReference type="ARBA" id="ARBA00009810"/>
    </source>
</evidence>
<dbReference type="NCBIfam" id="TIGR01782">
    <property type="entry name" value="TonB-Xanth-Caul"/>
    <property type="match status" value="1"/>
</dbReference>
<dbReference type="InterPro" id="IPR010104">
    <property type="entry name" value="TonB_rcpt_bac"/>
</dbReference>
<dbReference type="GO" id="GO:0009279">
    <property type="term" value="C:cell outer membrane"/>
    <property type="evidence" value="ECO:0007669"/>
    <property type="project" value="UniProtKB-SubCell"/>
</dbReference>
<dbReference type="InterPro" id="IPR036942">
    <property type="entry name" value="Beta-barrel_TonB_sf"/>
</dbReference>
<keyword evidence="3" id="KW-0472">Membrane</keyword>
<dbReference type="InterPro" id="IPR037066">
    <property type="entry name" value="Plug_dom_sf"/>
</dbReference>
<dbReference type="InterPro" id="IPR012910">
    <property type="entry name" value="Plug_dom"/>
</dbReference>
<dbReference type="CDD" id="cd01347">
    <property type="entry name" value="ligand_gated_channel"/>
    <property type="match status" value="1"/>
</dbReference>
<protein>
    <submittedName>
        <fullName evidence="7">TonB-dependent receptor</fullName>
    </submittedName>
</protein>
<feature type="chain" id="PRO_5020457606" evidence="5">
    <location>
        <begin position="39"/>
        <end position="917"/>
    </location>
</feature>
<feature type="domain" description="TonB-dependent receptor plug" evidence="6">
    <location>
        <begin position="71"/>
        <end position="173"/>
    </location>
</feature>
<keyword evidence="4" id="KW-0998">Cell outer membrane</keyword>
<organism evidence="7 8">
    <name type="scientific">Sapientia aquatica</name>
    <dbReference type="NCBI Taxonomy" id="1549640"/>
    <lineage>
        <taxon>Bacteria</taxon>
        <taxon>Pseudomonadati</taxon>
        <taxon>Pseudomonadota</taxon>
        <taxon>Betaproteobacteria</taxon>
        <taxon>Burkholderiales</taxon>
        <taxon>Oxalobacteraceae</taxon>
        <taxon>Sapientia</taxon>
    </lineage>
</organism>
<dbReference type="Gene3D" id="2.170.130.10">
    <property type="entry name" value="TonB-dependent receptor, plug domain"/>
    <property type="match status" value="1"/>
</dbReference>
<comment type="caution">
    <text evidence="7">The sequence shown here is derived from an EMBL/GenBank/DDBJ whole genome shotgun (WGS) entry which is preliminary data.</text>
</comment>
<dbReference type="Proteomes" id="UP000294829">
    <property type="component" value="Unassembled WGS sequence"/>
</dbReference>
<dbReference type="PANTHER" id="PTHR40980:SF3">
    <property type="entry name" value="TONB-DEPENDENT RECEPTOR-LIKE BETA-BARREL DOMAIN-CONTAINING PROTEIN"/>
    <property type="match status" value="1"/>
</dbReference>
<feature type="signal peptide" evidence="5">
    <location>
        <begin position="1"/>
        <end position="38"/>
    </location>
</feature>
<accession>A0A4R5VTF5</accession>
<evidence type="ECO:0000256" key="5">
    <source>
        <dbReference type="SAM" id="SignalP"/>
    </source>
</evidence>
<sequence length="917" mass="98406">MFERKHQGLALNSMMLKLTPIAAGCVVLLSTTTGMAYAQQADTAVTQDGATNTVFVTGIRKGIEDAISIKKNSSSIVEAISAEDIGKLPDQSIAESIARLPGVAAQRVAGRAQALSVRGLSPDFATTLMNGREQVSTGDNRSVEFDQYPSELMSGVVIYKTPDAGLVGQGLSGTIDMQTVSPLNFPARTISMNVRGEKNSLGSIANTKATGNRASVSYIDQFADRTVGIALGFAHLETPRLDNEVGLYEPWQIQSQPGVPTGAYYMDGIKSLATSGTIKRDGFLGVLEFKPSKNWTSKLDVFASKFSDVETANQFEFNLGNYNGGNTPGLNWNSITVNSNNTVTGGVASGIYPLVRGEYNDCQDSIHSAGWANTFKFEHVKVLADLNYSAAKRDETYQEINTQLLTPGGTAVLDTMTVNWATGGFPTLSGLQNYSNASQLNLRNTIYGSGYGRKPHVEDKLSGGKLVATFDAPELIQGFVSDIDVGVNYTGRTKKKRQPEASENLLTTNAVISPDLLYAPVNLGFAGSGTIPSFNVPGVIAKYYQPWNPSPIDPGAVQRAWDVKEDVVTTFVKANLDSTVGSVPMKGNVGVQIVNTDQSSSSVYSVGGSSTLTPVDVGAKYTDVLPSMNLAFDMGNDDTIRVGLAKQLARARVDDMRASYSFSIDNVTRLPSANGGNPKLDPWKANALDVSYEKYFGKKAYVAVAGYYKKLTSYIYSQTKPYDFSAETATATSPSGLTAVSNIGGYTSMYNGQGGSIQGAELSASLPLSMLTPVLDGFGVQASTTITNSSITIPSATFAVGTNIPLPGMSKNVSNLTAYYEKNGFEARISDRRRSDFIGEIGNFAGDRNLRYVVGENVVDAQIGYAFETGTYKGLSVLFQVNNLNNSAYQTYQNSKDRVLEYEKFGRSFLFGLTYKM</sequence>
<dbReference type="Gene3D" id="2.40.170.20">
    <property type="entry name" value="TonB-dependent receptor, beta-barrel domain"/>
    <property type="match status" value="1"/>
</dbReference>
<comment type="similarity">
    <text evidence="2">Belongs to the TonB-dependent receptor family.</text>
</comment>
<evidence type="ECO:0000313" key="7">
    <source>
        <dbReference type="EMBL" id="TDK61987.1"/>
    </source>
</evidence>
<dbReference type="OrthoDB" id="8727862at2"/>
<evidence type="ECO:0000259" key="6">
    <source>
        <dbReference type="Pfam" id="PF07715"/>
    </source>
</evidence>
<dbReference type="PANTHER" id="PTHR40980">
    <property type="entry name" value="PLUG DOMAIN-CONTAINING PROTEIN"/>
    <property type="match status" value="1"/>
</dbReference>
<comment type="subcellular location">
    <subcellularLocation>
        <location evidence="1">Cell outer membrane</location>
    </subcellularLocation>
</comment>
<dbReference type="EMBL" id="SMYL01000012">
    <property type="protein sequence ID" value="TDK61987.1"/>
    <property type="molecule type" value="Genomic_DNA"/>
</dbReference>
<name>A0A4R5VTF5_9BURK</name>
<evidence type="ECO:0000256" key="1">
    <source>
        <dbReference type="ARBA" id="ARBA00004442"/>
    </source>
</evidence>
<keyword evidence="5" id="KW-0732">Signal</keyword>
<evidence type="ECO:0000256" key="3">
    <source>
        <dbReference type="ARBA" id="ARBA00023136"/>
    </source>
</evidence>
<dbReference type="SUPFAM" id="SSF56935">
    <property type="entry name" value="Porins"/>
    <property type="match status" value="1"/>
</dbReference>